<organism evidence="4 5">
    <name type="scientific">Plectosphaerella plurivora</name>
    <dbReference type="NCBI Taxonomy" id="936078"/>
    <lineage>
        <taxon>Eukaryota</taxon>
        <taxon>Fungi</taxon>
        <taxon>Dikarya</taxon>
        <taxon>Ascomycota</taxon>
        <taxon>Pezizomycotina</taxon>
        <taxon>Sordariomycetes</taxon>
        <taxon>Hypocreomycetidae</taxon>
        <taxon>Glomerellales</taxon>
        <taxon>Plectosphaerellaceae</taxon>
        <taxon>Plectosphaerella</taxon>
    </lineage>
</organism>
<evidence type="ECO:0000256" key="1">
    <source>
        <dbReference type="ARBA" id="ARBA00022737"/>
    </source>
</evidence>
<feature type="compositionally biased region" description="Polar residues" evidence="2">
    <location>
        <begin position="24"/>
        <end position="45"/>
    </location>
</feature>
<comment type="caution">
    <text evidence="4">The sequence shown here is derived from an EMBL/GenBank/DDBJ whole genome shotgun (WGS) entry which is preliminary data.</text>
</comment>
<gene>
    <name evidence="4" type="ORF">F5X68DRAFT_261159</name>
</gene>
<evidence type="ECO:0000256" key="2">
    <source>
        <dbReference type="SAM" id="MobiDB-lite"/>
    </source>
</evidence>
<feature type="domain" description="Nephrocystin 3-like N-terminal" evidence="3">
    <location>
        <begin position="404"/>
        <end position="589"/>
    </location>
</feature>
<proteinExistence type="predicted"/>
<dbReference type="InterPro" id="IPR056884">
    <property type="entry name" value="NPHP3-like_N"/>
</dbReference>
<dbReference type="Pfam" id="PF24883">
    <property type="entry name" value="NPHP3_N"/>
    <property type="match status" value="1"/>
</dbReference>
<name>A0A9P8VCK8_9PEZI</name>
<evidence type="ECO:0000259" key="3">
    <source>
        <dbReference type="Pfam" id="PF24883"/>
    </source>
</evidence>
<dbReference type="PANTHER" id="PTHR40619:SF3">
    <property type="entry name" value="FUNGAL STAND N-TERMINAL GOODBYE DOMAIN-CONTAINING PROTEIN"/>
    <property type="match status" value="1"/>
</dbReference>
<dbReference type="EMBL" id="JAGSXJ010000010">
    <property type="protein sequence ID" value="KAH6687816.1"/>
    <property type="molecule type" value="Genomic_DNA"/>
</dbReference>
<keyword evidence="1" id="KW-0677">Repeat</keyword>
<sequence>MSPCPTTSKPQHQRANIADILESEAQNGQSQLTTTETPAQQSDSSPAPLLLMNTETEETCYEACSWQDVLDSMETAAAQYGAKTESNRLRALPRNKAIAVTLESMTDMIPEESGLGVLRGGLKTIFKLINRRIDNSERILNAFEDIPITFMSACLALRTHRDDQLLRQYVQGLFDILSEEIPEMQRILLRKHEASLPRRFFKQHPEAEKTRLDTSLDNITRAARRVSSRAEALRDDVAVETLHETQGARTEAQAGFGRILEGIDSVRLAHAERERRELDRYEQQEREMLEFFERVHGDMTRRLEDYHAEFGTGLSGLRDELQGLVAVVQGPEVAEPSGKFLQVPQPHYLLAAPPISYQPPPYHLVTLDEIYMLLSIERPYFLAEDLTLVARAAHAMSQAALGRAAWLLNVDRFRQWVDVTEHPSELILVNGHMGSLCKGKLSPLSVLAATLASMRQVSPDLVILSHFCGLHASPGDDLAGPRGMLRAIVSQAVLLLKDRHCANPGVAVAADEALLNGIAQRDVESLCEVLEALLGQLGPQVAVFCVLDNVSEYETSLRGWDDELCNVVGRLRQMTERMRWGPRLKVLLTAGNRSITVVWYDLRE</sequence>
<accession>A0A9P8VCK8</accession>
<dbReference type="OrthoDB" id="5419927at2759"/>
<evidence type="ECO:0000313" key="4">
    <source>
        <dbReference type="EMBL" id="KAH6687816.1"/>
    </source>
</evidence>
<protein>
    <recommendedName>
        <fullName evidence="3">Nephrocystin 3-like N-terminal domain-containing protein</fullName>
    </recommendedName>
</protein>
<dbReference type="PANTHER" id="PTHR40619">
    <property type="entry name" value="FUNGAL STAND N-TERMINAL GOODBYE DOMAIN-CONTAINING PROTEIN"/>
    <property type="match status" value="1"/>
</dbReference>
<dbReference type="AlphaFoldDB" id="A0A9P8VCK8"/>
<dbReference type="Proteomes" id="UP000770015">
    <property type="component" value="Unassembled WGS sequence"/>
</dbReference>
<evidence type="ECO:0000313" key="5">
    <source>
        <dbReference type="Proteomes" id="UP000770015"/>
    </source>
</evidence>
<feature type="region of interest" description="Disordered" evidence="2">
    <location>
        <begin position="21"/>
        <end position="47"/>
    </location>
</feature>
<reference evidence="4" key="1">
    <citation type="journal article" date="2021" name="Nat. Commun.">
        <title>Genetic determinants of endophytism in the Arabidopsis root mycobiome.</title>
        <authorList>
            <person name="Mesny F."/>
            <person name="Miyauchi S."/>
            <person name="Thiergart T."/>
            <person name="Pickel B."/>
            <person name="Atanasova L."/>
            <person name="Karlsson M."/>
            <person name="Huettel B."/>
            <person name="Barry K.W."/>
            <person name="Haridas S."/>
            <person name="Chen C."/>
            <person name="Bauer D."/>
            <person name="Andreopoulos W."/>
            <person name="Pangilinan J."/>
            <person name="LaButti K."/>
            <person name="Riley R."/>
            <person name="Lipzen A."/>
            <person name="Clum A."/>
            <person name="Drula E."/>
            <person name="Henrissat B."/>
            <person name="Kohler A."/>
            <person name="Grigoriev I.V."/>
            <person name="Martin F.M."/>
            <person name="Hacquard S."/>
        </authorList>
    </citation>
    <scope>NUCLEOTIDE SEQUENCE</scope>
    <source>
        <strain evidence="4">MPI-SDFR-AT-0117</strain>
    </source>
</reference>
<keyword evidence="5" id="KW-1185">Reference proteome</keyword>